<keyword evidence="2" id="KW-1185">Reference proteome</keyword>
<dbReference type="AlphaFoldDB" id="A0ABD1HGA7"/>
<reference evidence="1 2" key="1">
    <citation type="submission" date="2024-06" db="EMBL/GenBank/DDBJ databases">
        <title>A chromosome level genome sequence of Diviner's sage (Salvia divinorum).</title>
        <authorList>
            <person name="Ford S.A."/>
            <person name="Ro D.-K."/>
            <person name="Ness R.W."/>
            <person name="Phillips M.A."/>
        </authorList>
    </citation>
    <scope>NUCLEOTIDE SEQUENCE [LARGE SCALE GENOMIC DNA]</scope>
    <source>
        <strain evidence="1">SAF-2024a</strain>
        <tissue evidence="1">Leaf</tissue>
    </source>
</reference>
<protein>
    <submittedName>
        <fullName evidence="1">Rhamnogalacturonan I rhamnosyltransferase 1-like</fullName>
    </submittedName>
</protein>
<comment type="caution">
    <text evidence="1">The sequence shown here is derived from an EMBL/GenBank/DDBJ whole genome shotgun (WGS) entry which is preliminary data.</text>
</comment>
<evidence type="ECO:0000313" key="1">
    <source>
        <dbReference type="EMBL" id="KAL1555317.1"/>
    </source>
</evidence>
<dbReference type="EMBL" id="JBEAFC010000006">
    <property type="protein sequence ID" value="KAL1555317.1"/>
    <property type="molecule type" value="Genomic_DNA"/>
</dbReference>
<gene>
    <name evidence="1" type="ORF">AAHA92_15774</name>
</gene>
<organism evidence="1 2">
    <name type="scientific">Salvia divinorum</name>
    <name type="common">Maria pastora</name>
    <name type="synonym">Diviner's sage</name>
    <dbReference type="NCBI Taxonomy" id="28513"/>
    <lineage>
        <taxon>Eukaryota</taxon>
        <taxon>Viridiplantae</taxon>
        <taxon>Streptophyta</taxon>
        <taxon>Embryophyta</taxon>
        <taxon>Tracheophyta</taxon>
        <taxon>Spermatophyta</taxon>
        <taxon>Magnoliopsida</taxon>
        <taxon>eudicotyledons</taxon>
        <taxon>Gunneridae</taxon>
        <taxon>Pentapetalae</taxon>
        <taxon>asterids</taxon>
        <taxon>lamiids</taxon>
        <taxon>Lamiales</taxon>
        <taxon>Lamiaceae</taxon>
        <taxon>Nepetoideae</taxon>
        <taxon>Mentheae</taxon>
        <taxon>Salviinae</taxon>
        <taxon>Salvia</taxon>
        <taxon>Salvia subgen. Calosphace</taxon>
    </lineage>
</organism>
<sequence>MCKLKDGDETYENHPYWKVGMNILDGKEVEETVVLPILESLSSLWKVETHLPQREFDLVGAGLKDTGKYTLRHSLNAQR</sequence>
<evidence type="ECO:0000313" key="2">
    <source>
        <dbReference type="Proteomes" id="UP001567538"/>
    </source>
</evidence>
<dbReference type="Proteomes" id="UP001567538">
    <property type="component" value="Unassembled WGS sequence"/>
</dbReference>
<proteinExistence type="predicted"/>
<accession>A0ABD1HGA7</accession>
<name>A0ABD1HGA7_SALDI</name>